<sequence length="321" mass="37330">MDGTVCTYSGYDTDDIYMPNTGNGVNQYHVNALYNLMNRTYADVIIQPNPQANEQKACWQMAEKTKSSEQVIIIGDRGYGGMNLIEHLNRIENVDYLFRIKDHLWKEMRDLPMTSLDADITLKIRTTQTNADKDAFANGEAKWIPGRGKRTKLKSPAWDFETSCEIPVRIVHFKITDDSYETIATSLPRDVFSPALIRKMYFMRWGIETSFRELKYAIGLTSFHARKAKFIRQEILARIVMYNFCERIMAKAVIHVGKRKHTYQINYTMGFYICRLYFRGMNTDDPESEIARYILPVRPGRADRRKMIIKKGAVCFSYRVA</sequence>
<reference evidence="2 3" key="1">
    <citation type="submission" date="2018-11" db="EMBL/GenBank/DDBJ databases">
        <title>Novel Erysipelotrichaceae bacterium isolated from small intestine of a swine.</title>
        <authorList>
            <person name="Kim J.S."/>
            <person name="Choe H."/>
            <person name="Lee Y.R."/>
            <person name="Kim K.M."/>
            <person name="Park D.S."/>
        </authorList>
    </citation>
    <scope>NUCLEOTIDE SEQUENCE [LARGE SCALE GENOMIC DNA]</scope>
    <source>
        <strain evidence="2 3">SG0102</strain>
    </source>
</reference>
<proteinExistence type="predicted"/>
<dbReference type="KEGG" id="ebm:SG0102_15760"/>
<protein>
    <recommendedName>
        <fullName evidence="1">Transposase IS4-like domain-containing protein</fullName>
    </recommendedName>
</protein>
<dbReference type="InParanoid" id="A0A3G9J7Z1"/>
<evidence type="ECO:0000259" key="1">
    <source>
        <dbReference type="Pfam" id="PF01609"/>
    </source>
</evidence>
<dbReference type="AlphaFoldDB" id="A0A3G9J7Z1"/>
<gene>
    <name evidence="2" type="ORF">SG0102_15760</name>
</gene>
<evidence type="ECO:0000313" key="2">
    <source>
        <dbReference type="EMBL" id="BBH26642.1"/>
    </source>
</evidence>
<dbReference type="Proteomes" id="UP000268059">
    <property type="component" value="Chromosome"/>
</dbReference>
<dbReference type="PANTHER" id="PTHR33258">
    <property type="entry name" value="TRANSPOSASE INSL FOR INSERTION SEQUENCE ELEMENT IS186A-RELATED"/>
    <property type="match status" value="1"/>
</dbReference>
<keyword evidence="3" id="KW-1185">Reference proteome</keyword>
<dbReference type="InterPro" id="IPR012337">
    <property type="entry name" value="RNaseH-like_sf"/>
</dbReference>
<dbReference type="GO" id="GO:0003677">
    <property type="term" value="F:DNA binding"/>
    <property type="evidence" value="ECO:0007669"/>
    <property type="project" value="InterPro"/>
</dbReference>
<feature type="domain" description="Transposase IS4-like" evidence="1">
    <location>
        <begin position="2"/>
        <end position="244"/>
    </location>
</feature>
<dbReference type="InterPro" id="IPR002559">
    <property type="entry name" value="Transposase_11"/>
</dbReference>
<dbReference type="GO" id="GO:0004803">
    <property type="term" value="F:transposase activity"/>
    <property type="evidence" value="ECO:0007669"/>
    <property type="project" value="InterPro"/>
</dbReference>
<evidence type="ECO:0000313" key="3">
    <source>
        <dbReference type="Proteomes" id="UP000268059"/>
    </source>
</evidence>
<name>A0A3G9J7Z1_9FIRM</name>
<dbReference type="Pfam" id="PF01609">
    <property type="entry name" value="DDE_Tnp_1"/>
    <property type="match status" value="1"/>
</dbReference>
<dbReference type="Gene3D" id="3.90.350.10">
    <property type="entry name" value="Transposase Inhibitor Protein From Tn5, Chain A, domain 1"/>
    <property type="match status" value="1"/>
</dbReference>
<dbReference type="EMBL" id="AP019309">
    <property type="protein sequence ID" value="BBH26642.1"/>
    <property type="molecule type" value="Genomic_DNA"/>
</dbReference>
<accession>A0A3G9J7Z1</accession>
<dbReference type="SUPFAM" id="SSF53098">
    <property type="entry name" value="Ribonuclease H-like"/>
    <property type="match status" value="1"/>
</dbReference>
<dbReference type="GO" id="GO:0006313">
    <property type="term" value="P:DNA transposition"/>
    <property type="evidence" value="ECO:0007669"/>
    <property type="project" value="InterPro"/>
</dbReference>
<dbReference type="OrthoDB" id="1650378at2"/>
<dbReference type="PANTHER" id="PTHR33258:SF1">
    <property type="entry name" value="TRANSPOSASE INSL FOR INSERTION SEQUENCE ELEMENT IS186A-RELATED"/>
    <property type="match status" value="1"/>
</dbReference>
<organism evidence="2 3">
    <name type="scientific">Intestinibaculum porci</name>
    <dbReference type="NCBI Taxonomy" id="2487118"/>
    <lineage>
        <taxon>Bacteria</taxon>
        <taxon>Bacillati</taxon>
        <taxon>Bacillota</taxon>
        <taxon>Erysipelotrichia</taxon>
        <taxon>Erysipelotrichales</taxon>
        <taxon>Erysipelotrichaceae</taxon>
        <taxon>Intestinibaculum</taxon>
    </lineage>
</organism>